<dbReference type="EMBL" id="BGZK01000026">
    <property type="protein sequence ID" value="GBP07444.1"/>
    <property type="molecule type" value="Genomic_DNA"/>
</dbReference>
<evidence type="ECO:0000313" key="2">
    <source>
        <dbReference type="EMBL" id="GBP07444.1"/>
    </source>
</evidence>
<reference evidence="2 3" key="1">
    <citation type="journal article" date="2019" name="Commun. Biol.">
        <title>The bagworm genome reveals a unique fibroin gene that provides high tensile strength.</title>
        <authorList>
            <person name="Kono N."/>
            <person name="Nakamura H."/>
            <person name="Ohtoshi R."/>
            <person name="Tomita M."/>
            <person name="Numata K."/>
            <person name="Arakawa K."/>
        </authorList>
    </citation>
    <scope>NUCLEOTIDE SEQUENCE [LARGE SCALE GENOMIC DNA]</scope>
</reference>
<feature type="transmembrane region" description="Helical" evidence="1">
    <location>
        <begin position="67"/>
        <end position="89"/>
    </location>
</feature>
<comment type="caution">
    <text evidence="2">The sequence shown here is derived from an EMBL/GenBank/DDBJ whole genome shotgun (WGS) entry which is preliminary data.</text>
</comment>
<keyword evidence="1" id="KW-0812">Transmembrane</keyword>
<dbReference type="Proteomes" id="UP000299102">
    <property type="component" value="Unassembled WGS sequence"/>
</dbReference>
<evidence type="ECO:0000313" key="3">
    <source>
        <dbReference type="Proteomes" id="UP000299102"/>
    </source>
</evidence>
<accession>A0A4C1SZY5</accession>
<organism evidence="2 3">
    <name type="scientific">Eumeta variegata</name>
    <name type="common">Bagworm moth</name>
    <name type="synonym">Eumeta japonica</name>
    <dbReference type="NCBI Taxonomy" id="151549"/>
    <lineage>
        <taxon>Eukaryota</taxon>
        <taxon>Metazoa</taxon>
        <taxon>Ecdysozoa</taxon>
        <taxon>Arthropoda</taxon>
        <taxon>Hexapoda</taxon>
        <taxon>Insecta</taxon>
        <taxon>Pterygota</taxon>
        <taxon>Neoptera</taxon>
        <taxon>Endopterygota</taxon>
        <taxon>Lepidoptera</taxon>
        <taxon>Glossata</taxon>
        <taxon>Ditrysia</taxon>
        <taxon>Tineoidea</taxon>
        <taxon>Psychidae</taxon>
        <taxon>Oiketicinae</taxon>
        <taxon>Eumeta</taxon>
    </lineage>
</organism>
<proteinExistence type="predicted"/>
<name>A0A4C1SZY5_EUMVA</name>
<keyword evidence="3" id="KW-1185">Reference proteome</keyword>
<keyword evidence="1" id="KW-0472">Membrane</keyword>
<gene>
    <name evidence="2" type="ORF">EVAR_4805_1</name>
</gene>
<protein>
    <submittedName>
        <fullName evidence="2">Uncharacterized protein</fullName>
    </submittedName>
</protein>
<dbReference type="AlphaFoldDB" id="A0A4C1SZY5"/>
<keyword evidence="1" id="KW-1133">Transmembrane helix</keyword>
<evidence type="ECO:0000256" key="1">
    <source>
        <dbReference type="SAM" id="Phobius"/>
    </source>
</evidence>
<sequence>MTDADVVFEFRTSPSPSPINDRRAPTELWLSRSINLRRAGSGCTPAACLHSLAAPARRRHVARRLRTARVCVFLLIIGCIGLRGTGAVASRDAFRNRFIFVCSSVD</sequence>